<dbReference type="Gene3D" id="3.40.50.300">
    <property type="entry name" value="P-loop containing nucleotide triphosphate hydrolases"/>
    <property type="match status" value="2"/>
</dbReference>
<dbReference type="CDD" id="cd03216">
    <property type="entry name" value="ABC_Carb_Monos_I"/>
    <property type="match status" value="1"/>
</dbReference>
<dbReference type="PROSITE" id="PS00211">
    <property type="entry name" value="ABC_TRANSPORTER_1"/>
    <property type="match status" value="1"/>
</dbReference>
<keyword evidence="1" id="KW-0547">Nucleotide-binding</keyword>
<dbReference type="PROSITE" id="PS50893">
    <property type="entry name" value="ABC_TRANSPORTER_2"/>
    <property type="match status" value="2"/>
</dbReference>
<dbReference type="InterPro" id="IPR003439">
    <property type="entry name" value="ABC_transporter-like_ATP-bd"/>
</dbReference>
<name>A0ABT2H353_9MICO</name>
<feature type="domain" description="ABC transporter" evidence="3">
    <location>
        <begin position="286"/>
        <end position="529"/>
    </location>
</feature>
<reference evidence="4" key="1">
    <citation type="submission" date="2022-08" db="EMBL/GenBank/DDBJ databases">
        <authorList>
            <person name="Deng Y."/>
            <person name="Han X.-F."/>
            <person name="Zhang Y.-Q."/>
        </authorList>
    </citation>
    <scope>NUCLEOTIDE SEQUENCE</scope>
    <source>
        <strain evidence="4">CPCC 203386</strain>
    </source>
</reference>
<keyword evidence="5" id="KW-1185">Reference proteome</keyword>
<dbReference type="InterPro" id="IPR027417">
    <property type="entry name" value="P-loop_NTPase"/>
</dbReference>
<comment type="caution">
    <text evidence="4">The sequence shown here is derived from an EMBL/GenBank/DDBJ whole genome shotgun (WGS) entry which is preliminary data.</text>
</comment>
<dbReference type="EMBL" id="JANLCJ010000004">
    <property type="protein sequence ID" value="MCS5734364.1"/>
    <property type="molecule type" value="Genomic_DNA"/>
</dbReference>
<sequence>MADNAITCTGVTVRFGDFVALDDVSVAFERGRIHALVGQNGAGKTTLARAIAGLEAVSEGSISSNGEIIPNGDVIASRERGIEMVHQSFALPPSMTVAEALEYGSTVKGGRSFTRRGLNARWQKYLDASRVSVRAGEKLRNLPVETMQSIEIARALAGDARILILDEPTAVLPPESVGRLFEQIRRLKAAGVTVIIVLHKVREVLEIAETVTVLRRGKLILETVEASGVSVADFTEAIIGGSDAAAAGVAPGTSPVASDDLAAIGLDLGTHAATEFVDTATGESLVRLVGVTSASSSGGPGLHGVDLELFGGQIVGVAGVEGNGQVALAETIAGLSEVRDGQVELIGESATRLDPLRRRGLGLRIIPFDRNTEGLSRSSPLWQNWAIPLLVGARRRRGYVRTGVLRKEAESAFQEWDVRFTSVNQNASELSGGNAQKVILARELDADARVIIAAQPTRGLDLGAVEFVWRALRRARDSGAAVLLISSDLDELMEICDRIIVVYAGGIALDTARPFHIAEIGSAMTGVSA</sequence>
<dbReference type="GO" id="GO:0005524">
    <property type="term" value="F:ATP binding"/>
    <property type="evidence" value="ECO:0007669"/>
    <property type="project" value="UniProtKB-KW"/>
</dbReference>
<dbReference type="InterPro" id="IPR017871">
    <property type="entry name" value="ABC_transporter-like_CS"/>
</dbReference>
<dbReference type="CDD" id="cd03215">
    <property type="entry name" value="ABC_Carb_Monos_II"/>
    <property type="match status" value="1"/>
</dbReference>
<dbReference type="PANTHER" id="PTHR43790">
    <property type="entry name" value="CARBOHYDRATE TRANSPORT ATP-BINDING PROTEIN MG119-RELATED"/>
    <property type="match status" value="1"/>
</dbReference>
<dbReference type="SUPFAM" id="SSF52540">
    <property type="entry name" value="P-loop containing nucleoside triphosphate hydrolases"/>
    <property type="match status" value="2"/>
</dbReference>
<evidence type="ECO:0000313" key="5">
    <source>
        <dbReference type="Proteomes" id="UP001165586"/>
    </source>
</evidence>
<gene>
    <name evidence="4" type="ORF">N1032_11510</name>
</gene>
<evidence type="ECO:0000256" key="1">
    <source>
        <dbReference type="ARBA" id="ARBA00022741"/>
    </source>
</evidence>
<proteinExistence type="predicted"/>
<keyword evidence="2 4" id="KW-0067">ATP-binding</keyword>
<evidence type="ECO:0000313" key="4">
    <source>
        <dbReference type="EMBL" id="MCS5734364.1"/>
    </source>
</evidence>
<protein>
    <submittedName>
        <fullName evidence="4">ATP-binding cassette domain-containing protein</fullName>
    </submittedName>
</protein>
<evidence type="ECO:0000256" key="2">
    <source>
        <dbReference type="ARBA" id="ARBA00022840"/>
    </source>
</evidence>
<feature type="domain" description="ABC transporter" evidence="3">
    <location>
        <begin position="6"/>
        <end position="241"/>
    </location>
</feature>
<dbReference type="SMART" id="SM00382">
    <property type="entry name" value="AAA"/>
    <property type="match status" value="1"/>
</dbReference>
<evidence type="ECO:0000259" key="3">
    <source>
        <dbReference type="PROSITE" id="PS50893"/>
    </source>
</evidence>
<accession>A0ABT2H353</accession>
<organism evidence="4 5">
    <name type="scientific">Herbiconiux daphne</name>
    <dbReference type="NCBI Taxonomy" id="2970914"/>
    <lineage>
        <taxon>Bacteria</taxon>
        <taxon>Bacillati</taxon>
        <taxon>Actinomycetota</taxon>
        <taxon>Actinomycetes</taxon>
        <taxon>Micrococcales</taxon>
        <taxon>Microbacteriaceae</taxon>
        <taxon>Herbiconiux</taxon>
    </lineage>
</organism>
<dbReference type="PANTHER" id="PTHR43790:SF4">
    <property type="entry name" value="GUANOSINE IMPORT ATP-BINDING PROTEIN NUPO"/>
    <property type="match status" value="1"/>
</dbReference>
<dbReference type="InterPro" id="IPR003593">
    <property type="entry name" value="AAA+_ATPase"/>
</dbReference>
<dbReference type="Pfam" id="PF00005">
    <property type="entry name" value="ABC_tran"/>
    <property type="match status" value="2"/>
</dbReference>
<dbReference type="InterPro" id="IPR050107">
    <property type="entry name" value="ABC_carbohydrate_import_ATPase"/>
</dbReference>
<dbReference type="RefSeq" id="WP_259539237.1">
    <property type="nucleotide sequence ID" value="NZ_JANLCJ010000004.1"/>
</dbReference>
<dbReference type="Proteomes" id="UP001165586">
    <property type="component" value="Unassembled WGS sequence"/>
</dbReference>